<dbReference type="GO" id="GO:0031317">
    <property type="term" value="C:tripartite ATP-independent periplasmic transporter complex"/>
    <property type="evidence" value="ECO:0007669"/>
    <property type="project" value="InterPro"/>
</dbReference>
<dbReference type="PANTHER" id="PTHR33376">
    <property type="match status" value="1"/>
</dbReference>
<dbReference type="PROSITE" id="PS51257">
    <property type="entry name" value="PROKAR_LIPOPROTEIN"/>
    <property type="match status" value="1"/>
</dbReference>
<dbReference type="CDD" id="cd13604">
    <property type="entry name" value="PBP2_TRAP_ketoacid_lactate_like"/>
    <property type="match status" value="1"/>
</dbReference>
<dbReference type="InterPro" id="IPR038404">
    <property type="entry name" value="TRAP_DctP_sf"/>
</dbReference>
<feature type="binding site" evidence="2">
    <location>
        <position position="159"/>
    </location>
    <ligand>
        <name>substrate</name>
    </ligand>
</feature>
<accession>A0A395LWH8</accession>
<feature type="signal peptide" evidence="4">
    <location>
        <begin position="1"/>
        <end position="24"/>
    </location>
</feature>
<dbReference type="InterPro" id="IPR018389">
    <property type="entry name" value="DctP_fam"/>
</dbReference>
<evidence type="ECO:0000256" key="1">
    <source>
        <dbReference type="ARBA" id="ARBA00022729"/>
    </source>
</evidence>
<sequence>MTRNFLLGLLCMLLLASCGGNTQKGEGQKAATQTFRWKLVTSWAPKFPVIGEGVERFAQYVDSASNGRLKIQVYGAGELVPGLEVFNAVSQGTAEMGHSAAYYWVGKIPAAPLFASIPFGMNAQQFNAWYYSGGGKELWEEAYAPQGVVPFLCGNTGVQMAGWFNKEIKSVADLKGLKMRIPGWGGKVITKAGGSAVTLAANEIYTSLERGVIDAAEWIGPYHDYKLGLHKAAKFYYYPGWHEPGTAFELIVNKKAYDALPSDLKQIISDAAAHINIMILSEFEAKNNLYLQKLINEEKVQVRELPREVLLELQRLAKEVAEEETAKDPLAKRVYESMMAFKKNIIEWNKKSEDAIRPYLQVQ</sequence>
<reference evidence="5 6" key="1">
    <citation type="journal article" date="2011" name="ISME J.">
        <title>Community ecology of hot spring cyanobacterial mats: predominant populations and their functional potential.</title>
        <authorList>
            <person name="Klatt C.G."/>
            <person name="Wood J.M."/>
            <person name="Rusch D.B."/>
            <person name="Bateson M.M."/>
            <person name="Hamamura N."/>
            <person name="Heidelberg J.F."/>
            <person name="Grossman A.R."/>
            <person name="Bhaya D."/>
            <person name="Cohan F.M."/>
            <person name="Kuhl M."/>
            <person name="Bryant D.A."/>
            <person name="Ward D.M."/>
        </authorList>
    </citation>
    <scope>NUCLEOTIDE SEQUENCE [LARGE SCALE GENOMIC DNA]</scope>
    <source>
        <strain evidence="5">OS</strain>
    </source>
</reference>
<dbReference type="Proteomes" id="UP000266389">
    <property type="component" value="Unassembled WGS sequence"/>
</dbReference>
<dbReference type="PANTHER" id="PTHR33376:SF5">
    <property type="entry name" value="EXTRACYTOPLASMIC SOLUTE RECEPTOR PROTEIN"/>
    <property type="match status" value="1"/>
</dbReference>
<feature type="binding site" evidence="3">
    <location>
        <position position="218"/>
    </location>
    <ligand>
        <name>Na(+)</name>
        <dbReference type="ChEBI" id="CHEBI:29101"/>
    </ligand>
</feature>
<feature type="chain" id="PRO_5017332839" evidence="4">
    <location>
        <begin position="25"/>
        <end position="363"/>
    </location>
</feature>
<organism evidence="5 6">
    <name type="scientific">Candidatus Thermochlorobacter aerophilus</name>
    <dbReference type="NCBI Taxonomy" id="1868324"/>
    <lineage>
        <taxon>Bacteria</taxon>
        <taxon>Pseudomonadati</taxon>
        <taxon>Chlorobiota</taxon>
        <taxon>Chlorobiia</taxon>
        <taxon>Chlorobiales</taxon>
        <taxon>Candidatus Thermochlorobacteriaceae</taxon>
        <taxon>Candidatus Thermochlorobacter</taxon>
    </lineage>
</organism>
<name>A0A395LWH8_9BACT</name>
<dbReference type="Pfam" id="PF03480">
    <property type="entry name" value="DctP"/>
    <property type="match status" value="1"/>
</dbReference>
<dbReference type="GO" id="GO:0055085">
    <property type="term" value="P:transmembrane transport"/>
    <property type="evidence" value="ECO:0007669"/>
    <property type="project" value="InterPro"/>
</dbReference>
<evidence type="ECO:0000313" key="5">
    <source>
        <dbReference type="EMBL" id="RFM23009.1"/>
    </source>
</evidence>
<evidence type="ECO:0000256" key="4">
    <source>
        <dbReference type="SAM" id="SignalP"/>
    </source>
</evidence>
<dbReference type="AlphaFoldDB" id="A0A395LWH8"/>
<evidence type="ECO:0000256" key="3">
    <source>
        <dbReference type="PIRSR" id="PIRSR039026-2"/>
    </source>
</evidence>
<dbReference type="GO" id="GO:0046872">
    <property type="term" value="F:metal ion binding"/>
    <property type="evidence" value="ECO:0007669"/>
    <property type="project" value="UniProtKB-KW"/>
</dbReference>
<feature type="binding site" evidence="2">
    <location>
        <position position="180"/>
    </location>
    <ligand>
        <name>substrate</name>
    </ligand>
</feature>
<dbReference type="NCBIfam" id="NF037995">
    <property type="entry name" value="TRAP_S1"/>
    <property type="match status" value="1"/>
</dbReference>
<keyword evidence="3" id="KW-0479">Metal-binding</keyword>
<dbReference type="InterPro" id="IPR026289">
    <property type="entry name" value="SBP_TakP-like"/>
</dbReference>
<proteinExistence type="predicted"/>
<dbReference type="PIRSF" id="PIRSF039026">
    <property type="entry name" value="SiaP"/>
    <property type="match status" value="1"/>
</dbReference>
<gene>
    <name evidence="5" type="ORF">D0433_13295</name>
</gene>
<dbReference type="Gene3D" id="3.40.190.10">
    <property type="entry name" value="Periplasmic binding protein-like II"/>
    <property type="match status" value="1"/>
</dbReference>
<feature type="binding site" evidence="3">
    <location>
        <position position="217"/>
    </location>
    <ligand>
        <name>substrate</name>
    </ligand>
</feature>
<evidence type="ECO:0000256" key="2">
    <source>
        <dbReference type="PIRSR" id="PIRSR039026-1"/>
    </source>
</evidence>
<comment type="caution">
    <text evidence="5">The sequence shown here is derived from an EMBL/GenBank/DDBJ whole genome shotgun (WGS) entry which is preliminary data.</text>
</comment>
<feature type="binding site" evidence="3">
    <location>
        <position position="243"/>
    </location>
    <ligand>
        <name>substrate</name>
    </ligand>
</feature>
<keyword evidence="1 4" id="KW-0732">Signal</keyword>
<protein>
    <submittedName>
        <fullName evidence="5">TRAP transporter substrate-binding protein</fullName>
    </submittedName>
</protein>
<dbReference type="Gene3D" id="3.40.190.170">
    <property type="entry name" value="Bacterial extracellular solute-binding protein, family 7"/>
    <property type="match status" value="1"/>
</dbReference>
<evidence type="ECO:0000313" key="6">
    <source>
        <dbReference type="Proteomes" id="UP000266389"/>
    </source>
</evidence>
<dbReference type="EMBL" id="PHFL01000071">
    <property type="protein sequence ID" value="RFM23009.1"/>
    <property type="molecule type" value="Genomic_DNA"/>
</dbReference>